<evidence type="ECO:0000313" key="3">
    <source>
        <dbReference type="Proteomes" id="UP000192917"/>
    </source>
</evidence>
<dbReference type="CDD" id="cd00448">
    <property type="entry name" value="YjgF_YER057c_UK114_family"/>
    <property type="match status" value="1"/>
</dbReference>
<dbReference type="STRING" id="560819.SAMN05428998_13452"/>
<dbReference type="Pfam" id="PF01042">
    <property type="entry name" value="Ribonuc_L-PSP"/>
    <property type="match status" value="1"/>
</dbReference>
<comment type="similarity">
    <text evidence="1">Belongs to the RutC family.</text>
</comment>
<dbReference type="PANTHER" id="PTHR11803">
    <property type="entry name" value="2-IMINOBUTANOATE/2-IMINOPROPANOATE DEAMINASE RIDA"/>
    <property type="match status" value="1"/>
</dbReference>
<dbReference type="RefSeq" id="WP_085125892.1">
    <property type="nucleotide sequence ID" value="NZ_FWZX01000034.1"/>
</dbReference>
<evidence type="ECO:0000256" key="1">
    <source>
        <dbReference type="ARBA" id="ARBA00010552"/>
    </source>
</evidence>
<dbReference type="Gene3D" id="3.30.1330.40">
    <property type="entry name" value="RutC-like"/>
    <property type="match status" value="1"/>
</dbReference>
<reference evidence="2 3" key="1">
    <citation type="submission" date="2017-04" db="EMBL/GenBank/DDBJ databases">
        <authorList>
            <person name="Afonso C.L."/>
            <person name="Miller P.J."/>
            <person name="Scott M.A."/>
            <person name="Spackman E."/>
            <person name="Goraichik I."/>
            <person name="Dimitrov K.M."/>
            <person name="Suarez D.L."/>
            <person name="Swayne D.E."/>
        </authorList>
    </citation>
    <scope>NUCLEOTIDE SEQUENCE [LARGE SCALE GENOMIC DNA]</scope>
    <source>
        <strain evidence="2 3">USBA 355</strain>
    </source>
</reference>
<dbReference type="EMBL" id="FWZX01000034">
    <property type="protein sequence ID" value="SMF75621.1"/>
    <property type="molecule type" value="Genomic_DNA"/>
</dbReference>
<dbReference type="AlphaFoldDB" id="A0A1Y6CM83"/>
<keyword evidence="3" id="KW-1185">Reference proteome</keyword>
<dbReference type="InterPro" id="IPR035959">
    <property type="entry name" value="RutC-like_sf"/>
</dbReference>
<proteinExistence type="inferred from homology"/>
<accession>A0A1Y6CM83</accession>
<gene>
    <name evidence="2" type="ORF">SAMN05428998_13452</name>
</gene>
<dbReference type="GO" id="GO:0005829">
    <property type="term" value="C:cytosol"/>
    <property type="evidence" value="ECO:0007669"/>
    <property type="project" value="TreeGrafter"/>
</dbReference>
<dbReference type="SUPFAM" id="SSF55298">
    <property type="entry name" value="YjgF-like"/>
    <property type="match status" value="1"/>
</dbReference>
<dbReference type="PANTHER" id="PTHR11803:SF58">
    <property type="entry name" value="PROTEIN HMF1-RELATED"/>
    <property type="match status" value="1"/>
</dbReference>
<name>A0A1Y6CM83_9PROT</name>
<protein>
    <submittedName>
        <fullName evidence="2">Enamine deaminase RidA, house cleaning of reactive enamine intermediates, YjgF/YER057c/UK114 family</fullName>
    </submittedName>
</protein>
<sequence>MGGAARRHNPGSLWPVPEPFRSIYSHAVEVAAGSRLLFLSGQIGIASDGSLPPGFAAQCEQAMNNVEALLAAAGMTPADMAKVGYFLTRPEDQASLGEIRRRRWGSAEPPAVTTLVVAGLARPELLIEIEVAAAAP</sequence>
<evidence type="ECO:0000313" key="2">
    <source>
        <dbReference type="EMBL" id="SMF75621.1"/>
    </source>
</evidence>
<dbReference type="InterPro" id="IPR006175">
    <property type="entry name" value="YjgF/YER057c/UK114"/>
</dbReference>
<organism evidence="2 3">
    <name type="scientific">Tistlia consotensis USBA 355</name>
    <dbReference type="NCBI Taxonomy" id="560819"/>
    <lineage>
        <taxon>Bacteria</taxon>
        <taxon>Pseudomonadati</taxon>
        <taxon>Pseudomonadota</taxon>
        <taxon>Alphaproteobacteria</taxon>
        <taxon>Rhodospirillales</taxon>
        <taxon>Rhodovibrionaceae</taxon>
        <taxon>Tistlia</taxon>
    </lineage>
</organism>
<dbReference type="Proteomes" id="UP000192917">
    <property type="component" value="Unassembled WGS sequence"/>
</dbReference>
<dbReference type="GO" id="GO:0019239">
    <property type="term" value="F:deaminase activity"/>
    <property type="evidence" value="ECO:0007669"/>
    <property type="project" value="TreeGrafter"/>
</dbReference>